<comment type="caution">
    <text evidence="1">The sequence shown here is derived from an EMBL/GenBank/DDBJ whole genome shotgun (WGS) entry which is preliminary data.</text>
</comment>
<reference evidence="1 2" key="1">
    <citation type="journal article" date="2020" name="Cell">
        <title>Large-Scale Comparative Analyses of Tick Genomes Elucidate Their Genetic Diversity and Vector Capacities.</title>
        <authorList>
            <consortium name="Tick Genome and Microbiome Consortium (TIGMIC)"/>
            <person name="Jia N."/>
            <person name="Wang J."/>
            <person name="Shi W."/>
            <person name="Du L."/>
            <person name="Sun Y."/>
            <person name="Zhan W."/>
            <person name="Jiang J.F."/>
            <person name="Wang Q."/>
            <person name="Zhang B."/>
            <person name="Ji P."/>
            <person name="Bell-Sakyi L."/>
            <person name="Cui X.M."/>
            <person name="Yuan T.T."/>
            <person name="Jiang B.G."/>
            <person name="Yang W.F."/>
            <person name="Lam T.T."/>
            <person name="Chang Q.C."/>
            <person name="Ding S.J."/>
            <person name="Wang X.J."/>
            <person name="Zhu J.G."/>
            <person name="Ruan X.D."/>
            <person name="Zhao L."/>
            <person name="Wei J.T."/>
            <person name="Ye R.Z."/>
            <person name="Que T.C."/>
            <person name="Du C.H."/>
            <person name="Zhou Y.H."/>
            <person name="Cheng J.X."/>
            <person name="Dai P.F."/>
            <person name="Guo W.B."/>
            <person name="Han X.H."/>
            <person name="Huang E.J."/>
            <person name="Li L.F."/>
            <person name="Wei W."/>
            <person name="Gao Y.C."/>
            <person name="Liu J.Z."/>
            <person name="Shao H.Z."/>
            <person name="Wang X."/>
            <person name="Wang C.C."/>
            <person name="Yang T.C."/>
            <person name="Huo Q.B."/>
            <person name="Li W."/>
            <person name="Chen H.Y."/>
            <person name="Chen S.E."/>
            <person name="Zhou L.G."/>
            <person name="Ni X.B."/>
            <person name="Tian J.H."/>
            <person name="Sheng Y."/>
            <person name="Liu T."/>
            <person name="Pan Y.S."/>
            <person name="Xia L.Y."/>
            <person name="Li J."/>
            <person name="Zhao F."/>
            <person name="Cao W.C."/>
        </authorList>
    </citation>
    <scope>NUCLEOTIDE SEQUENCE [LARGE SCALE GENOMIC DNA]</scope>
    <source>
        <strain evidence="1">Iper-2018</strain>
    </source>
</reference>
<proteinExistence type="predicted"/>
<organism evidence="1 2">
    <name type="scientific">Ixodes persulcatus</name>
    <name type="common">Taiga tick</name>
    <dbReference type="NCBI Taxonomy" id="34615"/>
    <lineage>
        <taxon>Eukaryota</taxon>
        <taxon>Metazoa</taxon>
        <taxon>Ecdysozoa</taxon>
        <taxon>Arthropoda</taxon>
        <taxon>Chelicerata</taxon>
        <taxon>Arachnida</taxon>
        <taxon>Acari</taxon>
        <taxon>Parasitiformes</taxon>
        <taxon>Ixodida</taxon>
        <taxon>Ixodoidea</taxon>
        <taxon>Ixodidae</taxon>
        <taxon>Ixodinae</taxon>
        <taxon>Ixodes</taxon>
    </lineage>
</organism>
<dbReference type="Proteomes" id="UP000805193">
    <property type="component" value="Unassembled WGS sequence"/>
</dbReference>
<dbReference type="EMBL" id="JABSTQ010010790">
    <property type="protein sequence ID" value="KAG0417895.1"/>
    <property type="molecule type" value="Genomic_DNA"/>
</dbReference>
<keyword evidence="2" id="KW-1185">Reference proteome</keyword>
<protein>
    <submittedName>
        <fullName evidence="1">Uncharacterized protein</fullName>
    </submittedName>
</protein>
<evidence type="ECO:0000313" key="1">
    <source>
        <dbReference type="EMBL" id="KAG0417895.1"/>
    </source>
</evidence>
<name>A0AC60PDP4_IXOPE</name>
<sequence length="138" mass="15493">FWAEGRALWFVKVENKFHLHRITFQIRQYELLIDAFPLQAASGVQDILPSPLSDTPYNTLKEALVSCLVASDQRRLQQLLSVEKLGDPVARRLPLVELAELADRIMEVNSPTIGATQRTPDLTSDIAELRQALAKLTA</sequence>
<accession>A0AC60PDP4</accession>
<feature type="non-terminal residue" evidence="1">
    <location>
        <position position="1"/>
    </location>
</feature>
<evidence type="ECO:0000313" key="2">
    <source>
        <dbReference type="Proteomes" id="UP000805193"/>
    </source>
</evidence>
<gene>
    <name evidence="1" type="ORF">HPB47_005277</name>
</gene>